<evidence type="ECO:0000313" key="2">
    <source>
        <dbReference type="Proteomes" id="UP000681967"/>
    </source>
</evidence>
<name>A0A8S3FD75_9BILA</name>
<dbReference type="EMBL" id="CAJOBH010243388">
    <property type="protein sequence ID" value="CAF5117014.1"/>
    <property type="molecule type" value="Genomic_DNA"/>
</dbReference>
<evidence type="ECO:0000313" key="1">
    <source>
        <dbReference type="EMBL" id="CAF5117014.1"/>
    </source>
</evidence>
<protein>
    <submittedName>
        <fullName evidence="1">Uncharacterized protein</fullName>
    </submittedName>
</protein>
<proteinExistence type="predicted"/>
<sequence length="76" mass="8764">MDYRSDDQQRSQQLLAIVDRGTAEQLFAFLQKFHRKPFQSLADVIRYKGVIDDQIDFINNPGTKYSITPLMIATGK</sequence>
<gene>
    <name evidence="1" type="ORF">BYL167_LOCUS66501</name>
</gene>
<dbReference type="Proteomes" id="UP000681967">
    <property type="component" value="Unassembled WGS sequence"/>
</dbReference>
<comment type="caution">
    <text evidence="1">The sequence shown here is derived from an EMBL/GenBank/DDBJ whole genome shotgun (WGS) entry which is preliminary data.</text>
</comment>
<organism evidence="1 2">
    <name type="scientific">Rotaria magnacalcarata</name>
    <dbReference type="NCBI Taxonomy" id="392030"/>
    <lineage>
        <taxon>Eukaryota</taxon>
        <taxon>Metazoa</taxon>
        <taxon>Spiralia</taxon>
        <taxon>Gnathifera</taxon>
        <taxon>Rotifera</taxon>
        <taxon>Eurotatoria</taxon>
        <taxon>Bdelloidea</taxon>
        <taxon>Philodinida</taxon>
        <taxon>Philodinidae</taxon>
        <taxon>Rotaria</taxon>
    </lineage>
</organism>
<reference evidence="1" key="1">
    <citation type="submission" date="2021-02" db="EMBL/GenBank/DDBJ databases">
        <authorList>
            <person name="Nowell W R."/>
        </authorList>
    </citation>
    <scope>NUCLEOTIDE SEQUENCE</scope>
</reference>
<dbReference type="AlphaFoldDB" id="A0A8S3FD75"/>
<accession>A0A8S3FD75</accession>
<feature type="non-terminal residue" evidence="1">
    <location>
        <position position="1"/>
    </location>
</feature>